<dbReference type="InterPro" id="IPR021449">
    <property type="entry name" value="DUF3099"/>
</dbReference>
<reference evidence="2 3" key="1">
    <citation type="submission" date="2019-03" db="EMBL/GenBank/DDBJ databases">
        <title>Genomics of glacier-inhabiting Cryobacterium strains.</title>
        <authorList>
            <person name="Liu Q."/>
            <person name="Xin Y.-H."/>
        </authorList>
    </citation>
    <scope>NUCLEOTIDE SEQUENCE [LARGE SCALE GENOMIC DNA]</scope>
    <source>
        <strain evidence="2 3">RHLT2-21</strain>
    </source>
</reference>
<organism evidence="2 3">
    <name type="scientific">Cryobacterium mannosilyticum</name>
    <dbReference type="NCBI Taxonomy" id="1259190"/>
    <lineage>
        <taxon>Bacteria</taxon>
        <taxon>Bacillati</taxon>
        <taxon>Actinomycetota</taxon>
        <taxon>Actinomycetes</taxon>
        <taxon>Micrococcales</taxon>
        <taxon>Microbacteriaceae</taxon>
        <taxon>Cryobacterium</taxon>
    </lineage>
</organism>
<dbReference type="AlphaFoldDB" id="A0A4R8WE81"/>
<evidence type="ECO:0000313" key="3">
    <source>
        <dbReference type="Proteomes" id="UP000297643"/>
    </source>
</evidence>
<protein>
    <submittedName>
        <fullName evidence="2">DUF3099 domain-containing protein</fullName>
    </submittedName>
</protein>
<dbReference type="Pfam" id="PF11298">
    <property type="entry name" value="DUF3099"/>
    <property type="match status" value="1"/>
</dbReference>
<keyword evidence="1" id="KW-1133">Transmembrane helix</keyword>
<sequence>MKQQSITSLPPSPEAERRARMIKYSVAMGIRMICIVLMLFVHGWWLLVCAAGAILLPYFAVVVANVHGGAQAGTVVRPGAIEVYRKPDESGPQ</sequence>
<comment type="caution">
    <text evidence="2">The sequence shown here is derived from an EMBL/GenBank/DDBJ whole genome shotgun (WGS) entry which is preliminary data.</text>
</comment>
<name>A0A4R8WE81_9MICO</name>
<proteinExistence type="predicted"/>
<gene>
    <name evidence="2" type="ORF">E3O32_02280</name>
</gene>
<feature type="transmembrane region" description="Helical" evidence="1">
    <location>
        <begin position="21"/>
        <end position="39"/>
    </location>
</feature>
<keyword evidence="3" id="KW-1185">Reference proteome</keyword>
<dbReference type="EMBL" id="SOFM01000007">
    <property type="protein sequence ID" value="TFC07535.1"/>
    <property type="molecule type" value="Genomic_DNA"/>
</dbReference>
<dbReference type="Proteomes" id="UP000297643">
    <property type="component" value="Unassembled WGS sequence"/>
</dbReference>
<evidence type="ECO:0000313" key="2">
    <source>
        <dbReference type="EMBL" id="TFC07535.1"/>
    </source>
</evidence>
<keyword evidence="1" id="KW-0472">Membrane</keyword>
<evidence type="ECO:0000256" key="1">
    <source>
        <dbReference type="SAM" id="Phobius"/>
    </source>
</evidence>
<keyword evidence="1" id="KW-0812">Transmembrane</keyword>
<accession>A0A4R8WE81</accession>
<feature type="transmembrane region" description="Helical" evidence="1">
    <location>
        <begin position="45"/>
        <end position="67"/>
    </location>
</feature>